<dbReference type="RefSeq" id="WP_205460037.1">
    <property type="nucleotide sequence ID" value="NZ_JAFHKK010000040.1"/>
</dbReference>
<sequence length="257" mass="28390">MRYLLLCAAMVFFVGCASKNYDHLSANTSILASKKLSVTLYPQEEYFCGPSSMATLLEHQRVAFVYADAIGSSFTPELKGALQVEMKATARRYGLIPYALTPNLSSILSEVSSGRPVLVLFNLGLVSLPTWHYAVVTGFDKETEYIYLSGAKSAQTQMRFDAFETFFERGGSWAIVALKPPLLPEASDEIETVKAIADMAEVGYEDHAKQAAMQYAKQHPLSFLGTMMLANIHFGMKEYLSATAQYKHALVLKPNDP</sequence>
<feature type="non-terminal residue" evidence="3">
    <location>
        <position position="257"/>
    </location>
</feature>
<organism evidence="3 4">
    <name type="scientific">Sulfurospirillum tamanense</name>
    <dbReference type="NCBI Taxonomy" id="2813362"/>
    <lineage>
        <taxon>Bacteria</taxon>
        <taxon>Pseudomonadati</taxon>
        <taxon>Campylobacterota</taxon>
        <taxon>Epsilonproteobacteria</taxon>
        <taxon>Campylobacterales</taxon>
        <taxon>Sulfurospirillaceae</taxon>
        <taxon>Sulfurospirillum</taxon>
    </lineage>
</organism>
<gene>
    <name evidence="3" type="ORF">JWV37_11840</name>
</gene>
<proteinExistence type="predicted"/>
<evidence type="ECO:0000313" key="4">
    <source>
        <dbReference type="Proteomes" id="UP000703590"/>
    </source>
</evidence>
<dbReference type="Proteomes" id="UP000703590">
    <property type="component" value="Unassembled WGS sequence"/>
</dbReference>
<accession>A0ABS2WUZ8</accession>
<dbReference type="PROSITE" id="PS51257">
    <property type="entry name" value="PROKAR_LIPOPROTEIN"/>
    <property type="match status" value="1"/>
</dbReference>
<name>A0ABS2WUZ8_9BACT</name>
<dbReference type="Pfam" id="PF13529">
    <property type="entry name" value="Peptidase_C39_2"/>
    <property type="match status" value="1"/>
</dbReference>
<keyword evidence="4" id="KW-1185">Reference proteome</keyword>
<feature type="domain" description="Peptidase C39-like" evidence="2">
    <location>
        <begin position="36"/>
        <end position="148"/>
    </location>
</feature>
<dbReference type="Gene3D" id="3.90.70.10">
    <property type="entry name" value="Cysteine proteinases"/>
    <property type="match status" value="1"/>
</dbReference>
<dbReference type="InterPro" id="IPR039564">
    <property type="entry name" value="Peptidase_C39-like"/>
</dbReference>
<evidence type="ECO:0000313" key="3">
    <source>
        <dbReference type="EMBL" id="MBN2965476.1"/>
    </source>
</evidence>
<feature type="signal peptide" evidence="1">
    <location>
        <begin position="1"/>
        <end position="19"/>
    </location>
</feature>
<reference evidence="3" key="1">
    <citation type="submission" date="2021-02" db="EMBL/GenBank/DDBJ databases">
        <title>Sulfurospirillum tamanensis sp. nov.</title>
        <authorList>
            <person name="Frolova A."/>
            <person name="Merkel A."/>
            <person name="Slobodkin A."/>
        </authorList>
    </citation>
    <scope>NUCLEOTIDE SEQUENCE</scope>
    <source>
        <strain evidence="3">T05b</strain>
    </source>
</reference>
<keyword evidence="1" id="KW-0732">Signal</keyword>
<evidence type="ECO:0000256" key="1">
    <source>
        <dbReference type="SAM" id="SignalP"/>
    </source>
</evidence>
<feature type="chain" id="PRO_5046699275" evidence="1">
    <location>
        <begin position="20"/>
        <end position="257"/>
    </location>
</feature>
<dbReference type="NCBIfam" id="NF033920">
    <property type="entry name" value="C39_PA2778_fam"/>
    <property type="match status" value="1"/>
</dbReference>
<comment type="caution">
    <text evidence="3">The sequence shown here is derived from an EMBL/GenBank/DDBJ whole genome shotgun (WGS) entry which is preliminary data.</text>
</comment>
<dbReference type="EMBL" id="JAFHKK010000040">
    <property type="protein sequence ID" value="MBN2965476.1"/>
    <property type="molecule type" value="Genomic_DNA"/>
</dbReference>
<evidence type="ECO:0000259" key="2">
    <source>
        <dbReference type="Pfam" id="PF13529"/>
    </source>
</evidence>
<protein>
    <submittedName>
        <fullName evidence="3">PA2778 family cysteine peptidase</fullName>
    </submittedName>
</protein>
<reference evidence="3" key="2">
    <citation type="submission" date="2021-02" db="EMBL/GenBank/DDBJ databases">
        <authorList>
            <person name="Merkel A.Y."/>
        </authorList>
    </citation>
    <scope>NUCLEOTIDE SEQUENCE</scope>
    <source>
        <strain evidence="3">T05b</strain>
    </source>
</reference>